<accession>A0ABN8ZYC5</accession>
<evidence type="ECO:0000256" key="1">
    <source>
        <dbReference type="SAM" id="MobiDB-lite"/>
    </source>
</evidence>
<evidence type="ECO:0000313" key="3">
    <source>
        <dbReference type="Proteomes" id="UP001176941"/>
    </source>
</evidence>
<dbReference type="Proteomes" id="UP001176941">
    <property type="component" value="Chromosome 7"/>
</dbReference>
<protein>
    <submittedName>
        <fullName evidence="2">Uncharacterized protein</fullName>
    </submittedName>
</protein>
<proteinExistence type="predicted"/>
<feature type="compositionally biased region" description="Basic and acidic residues" evidence="1">
    <location>
        <begin position="162"/>
        <end position="173"/>
    </location>
</feature>
<evidence type="ECO:0000313" key="2">
    <source>
        <dbReference type="EMBL" id="CAI9177762.1"/>
    </source>
</evidence>
<reference evidence="2" key="1">
    <citation type="submission" date="2023-04" db="EMBL/GenBank/DDBJ databases">
        <authorList>
            <consortium name="ELIXIR-Norway"/>
        </authorList>
    </citation>
    <scope>NUCLEOTIDE SEQUENCE [LARGE SCALE GENOMIC DNA]</scope>
</reference>
<keyword evidence="3" id="KW-1185">Reference proteome</keyword>
<sequence length="181" mass="19780">MPKTSPPGVWRKQRAASPGPLRPRKPRSASKGPCRPHQLRRPGTLSACGVEPPCQFTRTPGTLPRRRRRRQPPPSLPPRAAHQDAPAAAGDPGACPGAAPASLPICPQLQPDKPAFSTHTPAQASWLELVFSVSFSALVHEMGIRPAFHKLIHRYEFRASCEPDSPDRHRAEQNRCPVLVS</sequence>
<feature type="compositionally biased region" description="Low complexity" evidence="1">
    <location>
        <begin position="78"/>
        <end position="101"/>
    </location>
</feature>
<feature type="region of interest" description="Disordered" evidence="1">
    <location>
        <begin position="1"/>
        <end position="103"/>
    </location>
</feature>
<organism evidence="2 3">
    <name type="scientific">Rangifer tarandus platyrhynchus</name>
    <name type="common">Svalbard reindeer</name>
    <dbReference type="NCBI Taxonomy" id="3082113"/>
    <lineage>
        <taxon>Eukaryota</taxon>
        <taxon>Metazoa</taxon>
        <taxon>Chordata</taxon>
        <taxon>Craniata</taxon>
        <taxon>Vertebrata</taxon>
        <taxon>Euteleostomi</taxon>
        <taxon>Mammalia</taxon>
        <taxon>Eutheria</taxon>
        <taxon>Laurasiatheria</taxon>
        <taxon>Artiodactyla</taxon>
        <taxon>Ruminantia</taxon>
        <taxon>Pecora</taxon>
        <taxon>Cervidae</taxon>
        <taxon>Odocoileinae</taxon>
        <taxon>Rangifer</taxon>
    </lineage>
</organism>
<gene>
    <name evidence="2" type="ORF">MRATA1EN1_LOCUS26724</name>
</gene>
<name>A0ABN8ZYC5_RANTA</name>
<feature type="region of interest" description="Disordered" evidence="1">
    <location>
        <begin position="162"/>
        <end position="181"/>
    </location>
</feature>
<dbReference type="EMBL" id="OX459943">
    <property type="protein sequence ID" value="CAI9177762.1"/>
    <property type="molecule type" value="Genomic_DNA"/>
</dbReference>